<keyword evidence="2" id="KW-1185">Reference proteome</keyword>
<proteinExistence type="predicted"/>
<dbReference type="EMBL" id="CASHSV030000716">
    <property type="protein sequence ID" value="CAJ2672696.1"/>
    <property type="molecule type" value="Genomic_DNA"/>
</dbReference>
<evidence type="ECO:0000313" key="1">
    <source>
        <dbReference type="EMBL" id="CAJ2672696.1"/>
    </source>
</evidence>
<organism evidence="1 2">
    <name type="scientific">Trifolium pratense</name>
    <name type="common">Red clover</name>
    <dbReference type="NCBI Taxonomy" id="57577"/>
    <lineage>
        <taxon>Eukaryota</taxon>
        <taxon>Viridiplantae</taxon>
        <taxon>Streptophyta</taxon>
        <taxon>Embryophyta</taxon>
        <taxon>Tracheophyta</taxon>
        <taxon>Spermatophyta</taxon>
        <taxon>Magnoliopsida</taxon>
        <taxon>eudicotyledons</taxon>
        <taxon>Gunneridae</taxon>
        <taxon>Pentapetalae</taxon>
        <taxon>rosids</taxon>
        <taxon>fabids</taxon>
        <taxon>Fabales</taxon>
        <taxon>Fabaceae</taxon>
        <taxon>Papilionoideae</taxon>
        <taxon>50 kb inversion clade</taxon>
        <taxon>NPAAA clade</taxon>
        <taxon>Hologalegina</taxon>
        <taxon>IRL clade</taxon>
        <taxon>Trifolieae</taxon>
        <taxon>Trifolium</taxon>
    </lineage>
</organism>
<dbReference type="Proteomes" id="UP001177021">
    <property type="component" value="Unassembled WGS sequence"/>
</dbReference>
<reference evidence="1" key="1">
    <citation type="submission" date="2023-10" db="EMBL/GenBank/DDBJ databases">
        <authorList>
            <person name="Rodriguez Cubillos JULIANA M."/>
            <person name="De Vega J."/>
        </authorList>
    </citation>
    <scope>NUCLEOTIDE SEQUENCE</scope>
</reference>
<sequence length="161" mass="17855">MNGCGSDESLPSGDSRLCITSWRFKVRVTRIWEVTGYLREWFFLMRFTQTIRGIQGAMIISGSFQMVMGFLGLWRNAVRFLSPLCGVPCVTFTGLGLYHLGFPMLASAVEVGLPALISMVFISQLLTSGTAYNNKPEVTQNSCRNDRAGLISSAPWFAQPK</sequence>
<protein>
    <submittedName>
        <fullName evidence="1">Uncharacterized protein</fullName>
    </submittedName>
</protein>
<comment type="caution">
    <text evidence="1">The sequence shown here is derived from an EMBL/GenBank/DDBJ whole genome shotgun (WGS) entry which is preliminary data.</text>
</comment>
<name>A0ACB0LT70_TRIPR</name>
<evidence type="ECO:0000313" key="2">
    <source>
        <dbReference type="Proteomes" id="UP001177021"/>
    </source>
</evidence>
<accession>A0ACB0LT70</accession>
<gene>
    <name evidence="1" type="ORF">MILVUS5_LOCUS36292</name>
</gene>